<dbReference type="Pfam" id="PF00583">
    <property type="entry name" value="Acetyltransf_1"/>
    <property type="match status" value="1"/>
</dbReference>
<protein>
    <submittedName>
        <fullName evidence="4">N-acetyltransferase</fullName>
    </submittedName>
</protein>
<dbReference type="AlphaFoldDB" id="A0A5A7NSR0"/>
<dbReference type="Gene3D" id="3.40.630.30">
    <property type="match status" value="1"/>
</dbReference>
<dbReference type="CDD" id="cd04301">
    <property type="entry name" value="NAT_SF"/>
    <property type="match status" value="1"/>
</dbReference>
<dbReference type="EMBL" id="BKDJ01000012">
    <property type="protein sequence ID" value="GER23823.1"/>
    <property type="molecule type" value="Genomic_DNA"/>
</dbReference>
<dbReference type="InterPro" id="IPR016181">
    <property type="entry name" value="Acyl_CoA_acyltransferase"/>
</dbReference>
<keyword evidence="2" id="KW-0012">Acyltransferase</keyword>
<evidence type="ECO:0000256" key="2">
    <source>
        <dbReference type="ARBA" id="ARBA00023315"/>
    </source>
</evidence>
<organism evidence="4 5">
    <name type="scientific">Zafaria cholistanensis</name>
    <dbReference type="NCBI Taxonomy" id="1682741"/>
    <lineage>
        <taxon>Bacteria</taxon>
        <taxon>Bacillati</taxon>
        <taxon>Actinomycetota</taxon>
        <taxon>Actinomycetes</taxon>
        <taxon>Micrococcales</taxon>
        <taxon>Micrococcaceae</taxon>
        <taxon>Zafaria</taxon>
    </lineage>
</organism>
<comment type="caution">
    <text evidence="4">The sequence shown here is derived from an EMBL/GenBank/DDBJ whole genome shotgun (WGS) entry which is preliminary data.</text>
</comment>
<dbReference type="GO" id="GO:0016747">
    <property type="term" value="F:acyltransferase activity, transferring groups other than amino-acyl groups"/>
    <property type="evidence" value="ECO:0007669"/>
    <property type="project" value="InterPro"/>
</dbReference>
<reference evidence="4 5" key="1">
    <citation type="submission" date="2019-09" db="EMBL/GenBank/DDBJ databases">
        <title>Arthrobacter zafarii sp. nov., a moderately thermotolerant and halotolerant actinobacterium isolated from Cholistan desert soil of Pakistan.</title>
        <authorList>
            <person name="Amin A."/>
            <person name="Ahmed I."/>
            <person name="Khalid N."/>
            <person name="Schumann P."/>
            <person name="Busse H.J."/>
            <person name="Khan I.U."/>
            <person name="Li S."/>
            <person name="Li W.J."/>
        </authorList>
    </citation>
    <scope>NUCLEOTIDE SEQUENCE [LARGE SCALE GENOMIC DNA]</scope>
    <source>
        <strain evidence="4 5">NCCP-1664</strain>
    </source>
</reference>
<accession>A0A5A7NSR0</accession>
<dbReference type="RefSeq" id="WP_149957431.1">
    <property type="nucleotide sequence ID" value="NZ_BKDJ01000012.1"/>
</dbReference>
<dbReference type="OrthoDB" id="70840at2"/>
<feature type="domain" description="N-acetyltransferase" evidence="3">
    <location>
        <begin position="6"/>
        <end position="160"/>
    </location>
</feature>
<evidence type="ECO:0000313" key="5">
    <source>
        <dbReference type="Proteomes" id="UP000325307"/>
    </source>
</evidence>
<evidence type="ECO:0000259" key="3">
    <source>
        <dbReference type="PROSITE" id="PS51186"/>
    </source>
</evidence>
<dbReference type="PANTHER" id="PTHR43877:SF2">
    <property type="entry name" value="AMINOALKYLPHOSPHONATE N-ACETYLTRANSFERASE-RELATED"/>
    <property type="match status" value="1"/>
</dbReference>
<evidence type="ECO:0000256" key="1">
    <source>
        <dbReference type="ARBA" id="ARBA00022679"/>
    </source>
</evidence>
<dbReference type="InterPro" id="IPR050832">
    <property type="entry name" value="Bact_Acetyltransf"/>
</dbReference>
<dbReference type="InterPro" id="IPR000182">
    <property type="entry name" value="GNAT_dom"/>
</dbReference>
<keyword evidence="5" id="KW-1185">Reference proteome</keyword>
<dbReference type="Proteomes" id="UP000325307">
    <property type="component" value="Unassembled WGS sequence"/>
</dbReference>
<sequence length="162" mass="17733">MHTQWLTFAEVDWSNPVGAALREAQQRELTVLAGDPLHEPGPPPSADDMPLFLVAYKRSSGEPLGCGGLRRLDGHTAEIKRVYVVPYARGSGVSFEILNALEARAAREGYLELRAEAGSFQHNGRRFYERGGYSVIPGFGPYAGNADSRCYAKVLRRTVPVG</sequence>
<dbReference type="PROSITE" id="PS51186">
    <property type="entry name" value="GNAT"/>
    <property type="match status" value="1"/>
</dbReference>
<gene>
    <name evidence="4" type="ORF">NCCP1664_23180</name>
</gene>
<dbReference type="PANTHER" id="PTHR43877">
    <property type="entry name" value="AMINOALKYLPHOSPHONATE N-ACETYLTRANSFERASE-RELATED-RELATED"/>
    <property type="match status" value="1"/>
</dbReference>
<proteinExistence type="predicted"/>
<keyword evidence="1 4" id="KW-0808">Transferase</keyword>
<dbReference type="SUPFAM" id="SSF55729">
    <property type="entry name" value="Acyl-CoA N-acyltransferases (Nat)"/>
    <property type="match status" value="1"/>
</dbReference>
<name>A0A5A7NSR0_9MICC</name>
<evidence type="ECO:0000313" key="4">
    <source>
        <dbReference type="EMBL" id="GER23823.1"/>
    </source>
</evidence>